<dbReference type="Gene3D" id="1.50.10.10">
    <property type="match status" value="1"/>
</dbReference>
<dbReference type="InterPro" id="IPR008928">
    <property type="entry name" value="6-hairpin_glycosidase_sf"/>
</dbReference>
<dbReference type="AlphaFoldDB" id="A0A8S1BXE8"/>
<dbReference type="InterPro" id="IPR014551">
    <property type="entry name" value="B_Glucosidase_GBA2-typ"/>
</dbReference>
<comment type="caution">
    <text evidence="4">The sequence shown here is derived from an EMBL/GenBank/DDBJ whole genome shotgun (WGS) entry which is preliminary data.</text>
</comment>
<dbReference type="InterPro" id="IPR012341">
    <property type="entry name" value="6hp_glycosidase-like_sf"/>
</dbReference>
<dbReference type="GO" id="GO:0006680">
    <property type="term" value="P:glucosylceramide catabolic process"/>
    <property type="evidence" value="ECO:0007669"/>
    <property type="project" value="InterPro"/>
</dbReference>
<keyword evidence="1" id="KW-0443">Lipid metabolism</keyword>
<evidence type="ECO:0000313" key="5">
    <source>
        <dbReference type="Proteomes" id="UP000494165"/>
    </source>
</evidence>
<evidence type="ECO:0000256" key="1">
    <source>
        <dbReference type="PIRNR" id="PIRNR028944"/>
    </source>
</evidence>
<dbReference type="GO" id="GO:0016020">
    <property type="term" value="C:membrane"/>
    <property type="evidence" value="ECO:0007669"/>
    <property type="project" value="InterPro"/>
</dbReference>
<dbReference type="EC" id="3.2.1.45" evidence="1"/>
<feature type="domain" description="Glycosyl-hydrolase family 116 N-terminal" evidence="3">
    <location>
        <begin position="81"/>
        <end position="385"/>
    </location>
</feature>
<keyword evidence="1" id="KW-0378">Hydrolase</keyword>
<gene>
    <name evidence="4" type="ORF">CLODIP_2_CD09297</name>
</gene>
<dbReference type="OrthoDB" id="730489at2759"/>
<keyword evidence="1" id="KW-0472">Membrane</keyword>
<dbReference type="Proteomes" id="UP000494165">
    <property type="component" value="Unassembled WGS sequence"/>
</dbReference>
<dbReference type="EMBL" id="CADEPI010000016">
    <property type="protein sequence ID" value="CAB3364386.1"/>
    <property type="molecule type" value="Genomic_DNA"/>
</dbReference>
<comment type="function">
    <text evidence="1">Non-lysosomal glucosylceramidase that catalyzes the hydrolysis of glucosylceramide (GlcCer) to free glucose and ceramide.</text>
</comment>
<dbReference type="SUPFAM" id="SSF48208">
    <property type="entry name" value="Six-hairpin glycosidases"/>
    <property type="match status" value="1"/>
</dbReference>
<keyword evidence="5" id="KW-1185">Reference proteome</keyword>
<dbReference type="GO" id="GO:0004348">
    <property type="term" value="F:glucosylceramidase activity"/>
    <property type="evidence" value="ECO:0007669"/>
    <property type="project" value="UniProtKB-EC"/>
</dbReference>
<keyword evidence="1" id="KW-0326">Glycosidase</keyword>
<protein>
    <recommendedName>
        <fullName evidence="1">Non-lysosomal glucosylceramidase</fullName>
        <shortName evidence="1">NLGase</shortName>
        <ecNumber evidence="1">3.2.1.45</ecNumber>
    </recommendedName>
</protein>
<dbReference type="Pfam" id="PF12215">
    <property type="entry name" value="Glyco_hydr_116N"/>
    <property type="match status" value="1"/>
</dbReference>
<evidence type="ECO:0000259" key="3">
    <source>
        <dbReference type="Pfam" id="PF12215"/>
    </source>
</evidence>
<dbReference type="GO" id="GO:0005975">
    <property type="term" value="P:carbohydrate metabolic process"/>
    <property type="evidence" value="ECO:0007669"/>
    <property type="project" value="InterPro"/>
</dbReference>
<dbReference type="InterPro" id="IPR024462">
    <property type="entry name" value="GH116_N"/>
</dbReference>
<comment type="similarity">
    <text evidence="1">Belongs to the non-lysosomal glucosylceramidase family.</text>
</comment>
<feature type="domain" description="Glycosyl-hydrolase family 116 catalytic region" evidence="2">
    <location>
        <begin position="443"/>
        <end position="803"/>
    </location>
</feature>
<reference evidence="4 5" key="1">
    <citation type="submission" date="2020-04" db="EMBL/GenBank/DDBJ databases">
        <authorList>
            <person name="Alioto T."/>
            <person name="Alioto T."/>
            <person name="Gomez Garrido J."/>
        </authorList>
    </citation>
    <scope>NUCLEOTIDE SEQUENCE [LARGE SCALE GENOMIC DNA]</scope>
</reference>
<accession>A0A8S1BXE8</accession>
<comment type="catalytic activity">
    <reaction evidence="1">
        <text>a beta-D-glucosyl-(1&lt;-&gt;1')-N-acylsphing-4-enine + H2O = an N-acylsphing-4-enine + D-glucose</text>
        <dbReference type="Rhea" id="RHEA:13269"/>
        <dbReference type="ChEBI" id="CHEBI:4167"/>
        <dbReference type="ChEBI" id="CHEBI:15377"/>
        <dbReference type="ChEBI" id="CHEBI:22801"/>
        <dbReference type="ChEBI" id="CHEBI:52639"/>
        <dbReference type="EC" id="3.2.1.45"/>
    </reaction>
</comment>
<organism evidence="4 5">
    <name type="scientific">Cloeon dipterum</name>
    <dbReference type="NCBI Taxonomy" id="197152"/>
    <lineage>
        <taxon>Eukaryota</taxon>
        <taxon>Metazoa</taxon>
        <taxon>Ecdysozoa</taxon>
        <taxon>Arthropoda</taxon>
        <taxon>Hexapoda</taxon>
        <taxon>Insecta</taxon>
        <taxon>Pterygota</taxon>
        <taxon>Palaeoptera</taxon>
        <taxon>Ephemeroptera</taxon>
        <taxon>Pisciforma</taxon>
        <taxon>Baetidae</taxon>
        <taxon>Cloeon</taxon>
    </lineage>
</organism>
<dbReference type="PIRSF" id="PIRSF028944">
    <property type="entry name" value="Beta_gluc_GBA2"/>
    <property type="match status" value="1"/>
</dbReference>
<name>A0A8S1BXE8_9INSE</name>
<dbReference type="PANTHER" id="PTHR12654:SF0">
    <property type="entry name" value="NON-LYSOSOMAL GLUCOSYLCERAMIDASE"/>
    <property type="match status" value="1"/>
</dbReference>
<evidence type="ECO:0000313" key="4">
    <source>
        <dbReference type="EMBL" id="CAB3364386.1"/>
    </source>
</evidence>
<dbReference type="InterPro" id="IPR006775">
    <property type="entry name" value="GH116_catalytic"/>
</dbReference>
<dbReference type="GO" id="GO:0008422">
    <property type="term" value="F:beta-glucosidase activity"/>
    <property type="evidence" value="ECO:0007669"/>
    <property type="project" value="TreeGrafter"/>
</dbReference>
<evidence type="ECO:0000259" key="2">
    <source>
        <dbReference type="Pfam" id="PF04685"/>
    </source>
</evidence>
<dbReference type="PANTHER" id="PTHR12654">
    <property type="entry name" value="BILE ACID BETA-GLUCOSIDASE-RELATED"/>
    <property type="match status" value="1"/>
</dbReference>
<sequence length="814" mass="92548">MSGRQETALCSIPQHGYGWKVKLNHVFPERRNQRVKPKLKQLPPLIPLGLRYLTWALNILKDGKRPLMNYFKMKTGKQIYGAPIGGIGAGTIGRGFRGEFCRYQMRPGIYSYHVLAANQFLVTIRNSEGTTVYQQVLSPHKKPKSNRLSSWKWEFDGSNAQYCALYPRAWTEYKIHEHKVTLTCRQVSPVIPHNYKDSSLPCAVFVWDVENGSNEDLQISITMTFKNGTGGKDDKKGNCWTEAFDEAGGDVKGVMIHQVIRAMKCTYGIACSNNDHITTETHFNPNGPGYEIWQPLQTKGELNTKSEEYRPGNAREEVGCAVSCKNTVQANSKGRAEFALVWDMPQVKFSGSSTTYRRFYTKFFGSDGKAAPKLAAYALQNYKSWEKEIETWQEPILNDSGLPDWYKSAIFNELYFVSDGGSIWVEVDESEKLPADDPRMEYGRFGYLEGHEYRMYNTYDVHFYASFALAQLWPQLQKVLQYDIRDSISKEDLSRRKHLYDGQKAIRKSAGSVPHDVGDPEEDPFVNINSYPIHDVADWRDLNSKFVLQVFRDFTLWKDVAYLKAMWPQACTVIQKSMAWDKDDDGLIENGGFPDQTYDSWIMTGASAYCGSLWLASLHAMIEMGRALGEPTELFETTLHKGKAAFEAKLWNGEYYNFDSSGAPHSSSIMSDQLCGHWYLRACGVTDKVFPKENVKKALTTIFNNNVMKFKNGTMGAVNGMLPSGNKDLFTIQSEEVWVGTVYALAAVMMHEGMVEESFKTAAGIYQTVYDRIGMGFETPEALYEEKYYRAIGYMRPLSIWAIQLAWEKLNSAK</sequence>
<dbReference type="InterPro" id="IPR052566">
    <property type="entry name" value="Non-lysos_glucosylceramidase"/>
</dbReference>
<proteinExistence type="inferred from homology"/>
<dbReference type="Pfam" id="PF04685">
    <property type="entry name" value="DUF608"/>
    <property type="match status" value="1"/>
</dbReference>